<evidence type="ECO:0000259" key="1">
    <source>
        <dbReference type="Pfam" id="PF06985"/>
    </source>
</evidence>
<reference evidence="2 3" key="1">
    <citation type="submission" date="2021-01" db="EMBL/GenBank/DDBJ databases">
        <title>Cercospora kikuchii MAFF 305040 whole genome shotgun sequence.</title>
        <authorList>
            <person name="Kashiwa T."/>
            <person name="Suzuki T."/>
        </authorList>
    </citation>
    <scope>NUCLEOTIDE SEQUENCE [LARGE SCALE GENOMIC DNA]</scope>
    <source>
        <strain evidence="2 3">MAFF 305040</strain>
    </source>
</reference>
<proteinExistence type="predicted"/>
<dbReference type="OrthoDB" id="3640777at2759"/>
<dbReference type="GeneID" id="68297981"/>
<comment type="caution">
    <text evidence="2">The sequence shown here is derived from an EMBL/GenBank/DDBJ whole genome shotgun (WGS) entry which is preliminary data.</text>
</comment>
<feature type="domain" description="Heterokaryon incompatibility" evidence="1">
    <location>
        <begin position="46"/>
        <end position="183"/>
    </location>
</feature>
<dbReference type="InterPro" id="IPR052895">
    <property type="entry name" value="HetReg/Transcr_Mod"/>
</dbReference>
<dbReference type="EMBL" id="BOLY01000009">
    <property type="protein sequence ID" value="GIZ49376.1"/>
    <property type="molecule type" value="Genomic_DNA"/>
</dbReference>
<protein>
    <recommendedName>
        <fullName evidence="1">Heterokaryon incompatibility domain-containing protein</fullName>
    </recommendedName>
</protein>
<dbReference type="Proteomes" id="UP000825890">
    <property type="component" value="Unassembled WGS sequence"/>
</dbReference>
<dbReference type="RefSeq" id="XP_044663863.1">
    <property type="nucleotide sequence ID" value="XM_044807928.1"/>
</dbReference>
<dbReference type="InterPro" id="IPR010730">
    <property type="entry name" value="HET"/>
</dbReference>
<gene>
    <name evidence="2" type="ORF">CKM354_001240600</name>
</gene>
<accession>A0A9P3L121</accession>
<dbReference type="Pfam" id="PF06985">
    <property type="entry name" value="HET"/>
    <property type="match status" value="1"/>
</dbReference>
<dbReference type="PANTHER" id="PTHR24148">
    <property type="entry name" value="ANKYRIN REPEAT DOMAIN-CONTAINING PROTEIN 39 HOMOLOG-RELATED"/>
    <property type="match status" value="1"/>
</dbReference>
<organism evidence="2 3">
    <name type="scientific">Cercospora kikuchii</name>
    <dbReference type="NCBI Taxonomy" id="84275"/>
    <lineage>
        <taxon>Eukaryota</taxon>
        <taxon>Fungi</taxon>
        <taxon>Dikarya</taxon>
        <taxon>Ascomycota</taxon>
        <taxon>Pezizomycotina</taxon>
        <taxon>Dothideomycetes</taxon>
        <taxon>Dothideomycetidae</taxon>
        <taxon>Mycosphaerellales</taxon>
        <taxon>Mycosphaerellaceae</taxon>
        <taxon>Cercospora</taxon>
    </lineage>
</organism>
<dbReference type="AlphaFoldDB" id="A0A9P3L121"/>
<evidence type="ECO:0000313" key="3">
    <source>
        <dbReference type="Proteomes" id="UP000825890"/>
    </source>
</evidence>
<evidence type="ECO:0000313" key="2">
    <source>
        <dbReference type="EMBL" id="GIZ49376.1"/>
    </source>
</evidence>
<keyword evidence="3" id="KW-1185">Reference proteome</keyword>
<dbReference type="PANTHER" id="PTHR24148:SF64">
    <property type="entry name" value="HETEROKARYON INCOMPATIBILITY DOMAIN-CONTAINING PROTEIN"/>
    <property type="match status" value="1"/>
</dbReference>
<name>A0A9P3L121_9PEZI</name>
<sequence length="435" mass="50641">MSRTTTVSLVLPKTKVRLLQMNGFEGPDQRPSFSSHVIEVDAQPKYAALSYVWGTDIPTHEIYLNGQSVLVRKNLYDFFYNLTLEFWEYGPAQHWKYIWIDALCIDQSNITERNQQVSMMDRIYSEAAIVIVWMGQLFGDVPRDLPQWTEEKRQEERQRHRDWVGLNGFLSSDYWDRIWTIQEFILARNVHFFWINREGERMDMLAEEAMAQITSMYKLYIGFIRGGARAYLSMLYEKRDGWLEDLSLLDWSLEFYNCECLDKRDRIFALMGLVKQQERELLSIFFPDYGLDHETVVIITLAIMQHVKGTHILGHESGEGFVNAKHMSDNFYEKAHGSSWPSAVLSVMGVEITTHEEVAKRQAAVDTFDLEAAKKQVLQGQSLGVSKRWPAPLWRKRAQWMPQISLCWIRMFGFIALAGMVSRFVTGLRAKRSGS</sequence>